<gene>
    <name evidence="4" type="ordered locus">TCELL_0938</name>
</gene>
<dbReference type="SMART" id="SM00382">
    <property type="entry name" value="AAA"/>
    <property type="match status" value="1"/>
</dbReference>
<dbReference type="eggNOG" id="arCOG00194">
    <property type="taxonomic scope" value="Archaea"/>
</dbReference>
<reference evidence="4 5" key="1">
    <citation type="journal article" date="2012" name="J. Bacteriol.">
        <title>Complete genome sequence of the hyperthermophilic cellulolytic Crenarchaeon 'Thermogladius cellulolyticus' 1633.</title>
        <authorList>
            <person name="Mardanov A.V."/>
            <person name="Kochetkova T.V."/>
            <person name="Beletsky A.V."/>
            <person name="Bonch-Osmolovskaya E.A."/>
            <person name="Ravin N.V."/>
            <person name="Skryabin K.G."/>
        </authorList>
    </citation>
    <scope>NUCLEOTIDE SEQUENCE [LARGE SCALE GENOMIC DNA]</scope>
    <source>
        <strain evidence="5">DSM 22663 / VKM B-2946 / 1633</strain>
    </source>
</reference>
<dbReference type="GO" id="GO:0005524">
    <property type="term" value="F:ATP binding"/>
    <property type="evidence" value="ECO:0007669"/>
    <property type="project" value="UniProtKB-KW"/>
</dbReference>
<dbReference type="SUPFAM" id="SSF52540">
    <property type="entry name" value="P-loop containing nucleoside triphosphate hydrolases"/>
    <property type="match status" value="1"/>
</dbReference>
<evidence type="ECO:0000313" key="4">
    <source>
        <dbReference type="EMBL" id="AFK51362.1"/>
    </source>
</evidence>
<evidence type="ECO:0000313" key="5">
    <source>
        <dbReference type="Proteomes" id="UP000005270"/>
    </source>
</evidence>
<evidence type="ECO:0000259" key="3">
    <source>
        <dbReference type="PROSITE" id="PS50893"/>
    </source>
</evidence>
<dbReference type="EMBL" id="CP003531">
    <property type="protein sequence ID" value="AFK51362.1"/>
    <property type="molecule type" value="Genomic_DNA"/>
</dbReference>
<dbReference type="PANTHER" id="PTHR43613">
    <property type="entry name" value="ABC TRANSPORTER, ATP-BINDING PROTEIN"/>
    <property type="match status" value="1"/>
</dbReference>
<dbReference type="PANTHER" id="PTHR43613:SF1">
    <property type="entry name" value="ABC TRANSPORTER, ATP-BINDING PROTEIN"/>
    <property type="match status" value="1"/>
</dbReference>
<dbReference type="OrthoDB" id="87732at2157"/>
<dbReference type="RefSeq" id="WP_014737612.1">
    <property type="nucleotide sequence ID" value="NC_017954.1"/>
</dbReference>
<organism evidence="4 5">
    <name type="scientific">Thermogladius calderae (strain DSM 22663 / VKM B-2946 / 1633)</name>
    <dbReference type="NCBI Taxonomy" id="1184251"/>
    <lineage>
        <taxon>Archaea</taxon>
        <taxon>Thermoproteota</taxon>
        <taxon>Thermoprotei</taxon>
        <taxon>Desulfurococcales</taxon>
        <taxon>Desulfurococcaceae</taxon>
        <taxon>Thermogladius</taxon>
    </lineage>
</organism>
<dbReference type="HOGENOM" id="CLU_000604_1_2_2"/>
<dbReference type="KEGG" id="thg:TCELL_0938"/>
<dbReference type="InterPro" id="IPR003593">
    <property type="entry name" value="AAA+_ATPase"/>
</dbReference>
<keyword evidence="1" id="KW-0547">Nucleotide-binding</keyword>
<feature type="domain" description="ABC transporter" evidence="3">
    <location>
        <begin position="5"/>
        <end position="236"/>
    </location>
</feature>
<dbReference type="InParanoid" id="I3TF24"/>
<dbReference type="PROSITE" id="PS50893">
    <property type="entry name" value="ABC_TRANSPORTER_2"/>
    <property type="match status" value="1"/>
</dbReference>
<sequence length="245" mass="27284">MSESVVVNNLRKVYRGGVVAVDGLTFTVKRGEIYGLVGPNGSGKTTTLRIISTLLKPTSGDVFVEGYSVVRQPMAVRGVISYLPEEAGAYRDLTGYDFIEFMLSIRFKGRELEERVDEAISISDLGEFIEKPVKKYSKGMKRILALSVALAIHPRVLVLDEPTSGLDVEKSMFVRELIKRYREREGVTVILSSHNMLEVENLCDRVGVIYKGKLIAEGEVHRLKSAYSASNLEEVFLRAVKQHGV</sequence>
<accession>I3TF24</accession>
<dbReference type="InterPro" id="IPR003439">
    <property type="entry name" value="ABC_transporter-like_ATP-bd"/>
</dbReference>
<dbReference type="Pfam" id="PF00005">
    <property type="entry name" value="ABC_tran"/>
    <property type="match status" value="1"/>
</dbReference>
<evidence type="ECO:0000256" key="1">
    <source>
        <dbReference type="ARBA" id="ARBA00022741"/>
    </source>
</evidence>
<dbReference type="GO" id="GO:0016887">
    <property type="term" value="F:ATP hydrolysis activity"/>
    <property type="evidence" value="ECO:0007669"/>
    <property type="project" value="InterPro"/>
</dbReference>
<evidence type="ECO:0000256" key="2">
    <source>
        <dbReference type="ARBA" id="ARBA00022840"/>
    </source>
</evidence>
<protein>
    <submittedName>
        <fullName evidence="4">ABC transporter related protein</fullName>
    </submittedName>
</protein>
<dbReference type="Gene3D" id="3.40.50.300">
    <property type="entry name" value="P-loop containing nucleotide triphosphate hydrolases"/>
    <property type="match status" value="1"/>
</dbReference>
<dbReference type="Proteomes" id="UP000005270">
    <property type="component" value="Chromosome"/>
</dbReference>
<keyword evidence="5" id="KW-1185">Reference proteome</keyword>
<name>I3TF24_THEC1</name>
<dbReference type="GeneID" id="13013255"/>
<dbReference type="InterPro" id="IPR027417">
    <property type="entry name" value="P-loop_NTPase"/>
</dbReference>
<keyword evidence="2" id="KW-0067">ATP-binding</keyword>
<dbReference type="STRING" id="1184251.TCELL_0938"/>
<proteinExistence type="predicted"/>
<dbReference type="AlphaFoldDB" id="I3TF24"/>